<organism evidence="2 3">
    <name type="scientific">Oceanibacterium hippocampi</name>
    <dbReference type="NCBI Taxonomy" id="745714"/>
    <lineage>
        <taxon>Bacteria</taxon>
        <taxon>Pseudomonadati</taxon>
        <taxon>Pseudomonadota</taxon>
        <taxon>Alphaproteobacteria</taxon>
        <taxon>Sneathiellales</taxon>
        <taxon>Sneathiellaceae</taxon>
        <taxon>Oceanibacterium</taxon>
    </lineage>
</organism>
<evidence type="ECO:0000259" key="1">
    <source>
        <dbReference type="Pfam" id="PF08241"/>
    </source>
</evidence>
<dbReference type="PANTHER" id="PTHR43591">
    <property type="entry name" value="METHYLTRANSFERASE"/>
    <property type="match status" value="1"/>
</dbReference>
<dbReference type="EC" id="2.1.1.163" evidence="2"/>
<feature type="domain" description="Methyltransferase type 11" evidence="1">
    <location>
        <begin position="43"/>
        <end position="137"/>
    </location>
</feature>
<keyword evidence="2" id="KW-0489">Methyltransferase</keyword>
<gene>
    <name evidence="2" type="primary">ubiE_2</name>
    <name evidence="2" type="ORF">OCH7691_01764</name>
</gene>
<dbReference type="AlphaFoldDB" id="A0A1Y5SIL8"/>
<dbReference type="InterPro" id="IPR029063">
    <property type="entry name" value="SAM-dependent_MTases_sf"/>
</dbReference>
<keyword evidence="3" id="KW-1185">Reference proteome</keyword>
<dbReference type="Gene3D" id="3.40.50.150">
    <property type="entry name" value="Vaccinia Virus protein VP39"/>
    <property type="match status" value="1"/>
</dbReference>
<dbReference type="PANTHER" id="PTHR43591:SF24">
    <property type="entry name" value="2-METHOXY-6-POLYPRENYL-1,4-BENZOQUINOL METHYLASE, MITOCHONDRIAL"/>
    <property type="match status" value="1"/>
</dbReference>
<name>A0A1Y5SIL8_9PROT</name>
<dbReference type="GO" id="GO:0008757">
    <property type="term" value="F:S-adenosylmethionine-dependent methyltransferase activity"/>
    <property type="evidence" value="ECO:0007669"/>
    <property type="project" value="InterPro"/>
</dbReference>
<sequence length="271" mass="29413">MPTVQPDLWGGADAYERYMGRWSRRIAPHFTAWVAAPPGASWLDIGCGTGVLTSTVLDTCEPARVVAIDSSDMFLQTARARCDDPRVSFRPGDAQALPEDDGAFDIAVSGLVLNFLPDKIAAVREMVRVVRPEGMVALYVWDYAGHMQVMRHFFDAATALDPRASEYDDGVKAPVCRPGPLSELFASAGLTEIEVRPIDIPTAFASFDDYWAPFLGGTGSAPKYCLSLGDDARNRLRDAVRARLPTGPDGEILLAARAWAAKARVPEISGR</sequence>
<dbReference type="InterPro" id="IPR013216">
    <property type="entry name" value="Methyltransf_11"/>
</dbReference>
<dbReference type="Pfam" id="PF08241">
    <property type="entry name" value="Methyltransf_11"/>
    <property type="match status" value="1"/>
</dbReference>
<dbReference type="InParanoid" id="A0A1Y5SIL8"/>
<dbReference type="CDD" id="cd02440">
    <property type="entry name" value="AdoMet_MTases"/>
    <property type="match status" value="1"/>
</dbReference>
<protein>
    <submittedName>
        <fullName evidence="2">Demethylmenaquinone methyltransferase</fullName>
        <ecNumber evidence="2">2.1.1.163</ecNumber>
    </submittedName>
</protein>
<dbReference type="GO" id="GO:0043770">
    <property type="term" value="F:demethylmenaquinone methyltransferase activity"/>
    <property type="evidence" value="ECO:0007669"/>
    <property type="project" value="UniProtKB-EC"/>
</dbReference>
<evidence type="ECO:0000313" key="3">
    <source>
        <dbReference type="Proteomes" id="UP000193200"/>
    </source>
</evidence>
<proteinExistence type="predicted"/>
<accession>A0A1Y5SIL8</accession>
<dbReference type="GO" id="GO:0032259">
    <property type="term" value="P:methylation"/>
    <property type="evidence" value="ECO:0007669"/>
    <property type="project" value="UniProtKB-KW"/>
</dbReference>
<dbReference type="EMBL" id="FWFR01000001">
    <property type="protein sequence ID" value="SLN41544.1"/>
    <property type="molecule type" value="Genomic_DNA"/>
</dbReference>
<reference evidence="2 3" key="1">
    <citation type="submission" date="2017-03" db="EMBL/GenBank/DDBJ databases">
        <authorList>
            <person name="Afonso C.L."/>
            <person name="Miller P.J."/>
            <person name="Scott M.A."/>
            <person name="Spackman E."/>
            <person name="Goraichik I."/>
            <person name="Dimitrov K.M."/>
            <person name="Suarez D.L."/>
            <person name="Swayne D.E."/>
        </authorList>
    </citation>
    <scope>NUCLEOTIDE SEQUENCE [LARGE SCALE GENOMIC DNA]</scope>
    <source>
        <strain evidence="2 3">CECT 7691</strain>
    </source>
</reference>
<dbReference type="RefSeq" id="WP_085882980.1">
    <property type="nucleotide sequence ID" value="NZ_FWFR01000001.1"/>
</dbReference>
<dbReference type="SUPFAM" id="SSF53335">
    <property type="entry name" value="S-adenosyl-L-methionine-dependent methyltransferases"/>
    <property type="match status" value="1"/>
</dbReference>
<dbReference type="OrthoDB" id="9795634at2"/>
<dbReference type="Proteomes" id="UP000193200">
    <property type="component" value="Unassembled WGS sequence"/>
</dbReference>
<evidence type="ECO:0000313" key="2">
    <source>
        <dbReference type="EMBL" id="SLN41544.1"/>
    </source>
</evidence>
<keyword evidence="2" id="KW-0808">Transferase</keyword>